<organism evidence="6 7">
    <name type="scientific">Hansschlegelia zhihuaiae</name>
    <dbReference type="NCBI Taxonomy" id="405005"/>
    <lineage>
        <taxon>Bacteria</taxon>
        <taxon>Pseudomonadati</taxon>
        <taxon>Pseudomonadota</taxon>
        <taxon>Alphaproteobacteria</taxon>
        <taxon>Hyphomicrobiales</taxon>
        <taxon>Methylopilaceae</taxon>
        <taxon>Hansschlegelia</taxon>
    </lineage>
</organism>
<feature type="transmembrane region" description="Helical" evidence="5">
    <location>
        <begin position="46"/>
        <end position="68"/>
    </location>
</feature>
<dbReference type="Pfam" id="PF01925">
    <property type="entry name" value="TauE"/>
    <property type="match status" value="1"/>
</dbReference>
<sequence>MSLIVLAFVVGAIGVVAGGMIGCVGVGGVIVVPALVYGLGMDVQDAIACAMMGYILTGVIGTTVYARARSIRWELAGWISLGAAPGALFGAWAISGVEPRLLEFGVGALALASGLNSLFGRRKPSAAEPRSLRAAELVLVGLVTGVLSAITGTGGPLVLVPILICLKLPTLTAVGLSQAAQIPIATLATIGNFAYGDPDVSQGVALGIGLALGTWFGAKVAHALPRRTLETVAAGVLLSVGWLVLARLGFRQFV</sequence>
<evidence type="ECO:0000256" key="5">
    <source>
        <dbReference type="RuleBase" id="RU363041"/>
    </source>
</evidence>
<comment type="subcellular location">
    <subcellularLocation>
        <location evidence="5">Cell membrane</location>
        <topology evidence="5">Multi-pass membrane protein</topology>
    </subcellularLocation>
    <subcellularLocation>
        <location evidence="1">Membrane</location>
        <topology evidence="1">Multi-pass membrane protein</topology>
    </subcellularLocation>
</comment>
<feature type="transmembrane region" description="Helical" evidence="5">
    <location>
        <begin position="101"/>
        <end position="119"/>
    </location>
</feature>
<keyword evidence="2 5" id="KW-0812">Transmembrane</keyword>
<feature type="transmembrane region" description="Helical" evidence="5">
    <location>
        <begin position="139"/>
        <end position="164"/>
    </location>
</feature>
<evidence type="ECO:0000256" key="4">
    <source>
        <dbReference type="ARBA" id="ARBA00023136"/>
    </source>
</evidence>
<feature type="transmembrane region" description="Helical" evidence="5">
    <location>
        <begin position="7"/>
        <end position="40"/>
    </location>
</feature>
<keyword evidence="7" id="KW-1185">Reference proteome</keyword>
<dbReference type="PANTHER" id="PTHR43701:SF2">
    <property type="entry name" value="MEMBRANE TRANSPORTER PROTEIN YJNA-RELATED"/>
    <property type="match status" value="1"/>
</dbReference>
<dbReference type="Proteomes" id="UP000289708">
    <property type="component" value="Unassembled WGS sequence"/>
</dbReference>
<keyword evidence="5" id="KW-1003">Cell membrane</keyword>
<dbReference type="RefSeq" id="WP_128775736.1">
    <property type="nucleotide sequence ID" value="NZ_RYFI01000001.1"/>
</dbReference>
<feature type="transmembrane region" description="Helical" evidence="5">
    <location>
        <begin position="75"/>
        <end position="95"/>
    </location>
</feature>
<reference evidence="6 7" key="1">
    <citation type="submission" date="2018-12" db="EMBL/GenBank/DDBJ databases">
        <title>bacterium Hansschlegelia zhihuaiae S113.</title>
        <authorList>
            <person name="He J."/>
        </authorList>
    </citation>
    <scope>NUCLEOTIDE SEQUENCE [LARGE SCALE GENOMIC DNA]</scope>
    <source>
        <strain evidence="6 7">S 113</strain>
    </source>
</reference>
<dbReference type="GO" id="GO:0005886">
    <property type="term" value="C:plasma membrane"/>
    <property type="evidence" value="ECO:0007669"/>
    <property type="project" value="UniProtKB-SubCell"/>
</dbReference>
<evidence type="ECO:0000256" key="2">
    <source>
        <dbReference type="ARBA" id="ARBA00022692"/>
    </source>
</evidence>
<dbReference type="InterPro" id="IPR051598">
    <property type="entry name" value="TSUP/Inactive_protease-like"/>
</dbReference>
<dbReference type="InterPro" id="IPR002781">
    <property type="entry name" value="TM_pro_TauE-like"/>
</dbReference>
<evidence type="ECO:0000313" key="7">
    <source>
        <dbReference type="Proteomes" id="UP000289708"/>
    </source>
</evidence>
<dbReference type="PANTHER" id="PTHR43701">
    <property type="entry name" value="MEMBRANE TRANSPORTER PROTEIN MJ0441-RELATED"/>
    <property type="match status" value="1"/>
</dbReference>
<feature type="transmembrane region" description="Helical" evidence="5">
    <location>
        <begin position="200"/>
        <end position="218"/>
    </location>
</feature>
<gene>
    <name evidence="6" type="ORF">EK403_01530</name>
</gene>
<comment type="similarity">
    <text evidence="5">Belongs to the 4-toluene sulfonate uptake permease (TSUP) (TC 2.A.102) family.</text>
</comment>
<dbReference type="OrthoDB" id="8019530at2"/>
<comment type="caution">
    <text evidence="6">The sequence shown here is derived from an EMBL/GenBank/DDBJ whole genome shotgun (WGS) entry which is preliminary data.</text>
</comment>
<dbReference type="AlphaFoldDB" id="A0A4Q0MNZ5"/>
<proteinExistence type="inferred from homology"/>
<keyword evidence="3 5" id="KW-1133">Transmembrane helix</keyword>
<evidence type="ECO:0000313" key="6">
    <source>
        <dbReference type="EMBL" id="RXF75558.1"/>
    </source>
</evidence>
<evidence type="ECO:0000256" key="1">
    <source>
        <dbReference type="ARBA" id="ARBA00004141"/>
    </source>
</evidence>
<protein>
    <recommendedName>
        <fullName evidence="5">Probable membrane transporter protein</fullName>
    </recommendedName>
</protein>
<keyword evidence="4 5" id="KW-0472">Membrane</keyword>
<dbReference type="EMBL" id="RYFI01000001">
    <property type="protein sequence ID" value="RXF75558.1"/>
    <property type="molecule type" value="Genomic_DNA"/>
</dbReference>
<evidence type="ECO:0000256" key="3">
    <source>
        <dbReference type="ARBA" id="ARBA00022989"/>
    </source>
</evidence>
<feature type="transmembrane region" description="Helical" evidence="5">
    <location>
        <begin position="230"/>
        <end position="250"/>
    </location>
</feature>
<accession>A0A4Q0MNZ5</accession>
<name>A0A4Q0MNZ5_9HYPH</name>